<name>A0A6A4GRQ7_9AGAR</name>
<evidence type="ECO:0000256" key="1">
    <source>
        <dbReference type="SAM" id="Phobius"/>
    </source>
</evidence>
<keyword evidence="1" id="KW-0812">Transmembrane</keyword>
<keyword evidence="3" id="KW-1185">Reference proteome</keyword>
<organism evidence="2 3">
    <name type="scientific">Gymnopus androsaceus JB14</name>
    <dbReference type="NCBI Taxonomy" id="1447944"/>
    <lineage>
        <taxon>Eukaryota</taxon>
        <taxon>Fungi</taxon>
        <taxon>Dikarya</taxon>
        <taxon>Basidiomycota</taxon>
        <taxon>Agaricomycotina</taxon>
        <taxon>Agaricomycetes</taxon>
        <taxon>Agaricomycetidae</taxon>
        <taxon>Agaricales</taxon>
        <taxon>Marasmiineae</taxon>
        <taxon>Omphalotaceae</taxon>
        <taxon>Gymnopus</taxon>
    </lineage>
</organism>
<proteinExistence type="predicted"/>
<sequence>MLFGLSIYVFRRKYTPGKLYMATTFLFFVLATVSIVLDTVSRCMFTLNFINLAYAVPFSATLYPLQTASEWIFFVAGSLADIMLIYRCYRLWNSRKRYIILPMLGLLATVVSLIVVEYQKARSSNLFQSINGELGLSEISSILNIYVIITFVQNLLLTGLIAGRIWWLDRKMQKMLQLVSQPRNHFQSLLRTHVCHVS</sequence>
<dbReference type="OrthoDB" id="3025589at2759"/>
<reference evidence="2" key="1">
    <citation type="journal article" date="2019" name="Environ. Microbiol.">
        <title>Fungal ecological strategies reflected in gene transcription - a case study of two litter decomposers.</title>
        <authorList>
            <person name="Barbi F."/>
            <person name="Kohler A."/>
            <person name="Barry K."/>
            <person name="Baskaran P."/>
            <person name="Daum C."/>
            <person name="Fauchery L."/>
            <person name="Ihrmark K."/>
            <person name="Kuo A."/>
            <person name="LaButti K."/>
            <person name="Lipzen A."/>
            <person name="Morin E."/>
            <person name="Grigoriev I.V."/>
            <person name="Henrissat B."/>
            <person name="Lindahl B."/>
            <person name="Martin F."/>
        </authorList>
    </citation>
    <scope>NUCLEOTIDE SEQUENCE</scope>
    <source>
        <strain evidence="2">JB14</strain>
    </source>
</reference>
<dbReference type="Proteomes" id="UP000799118">
    <property type="component" value="Unassembled WGS sequence"/>
</dbReference>
<feature type="transmembrane region" description="Helical" evidence="1">
    <location>
        <begin position="145"/>
        <end position="167"/>
    </location>
</feature>
<feature type="transmembrane region" description="Helical" evidence="1">
    <location>
        <begin position="98"/>
        <end position="116"/>
    </location>
</feature>
<protein>
    <submittedName>
        <fullName evidence="2">Uncharacterized protein</fullName>
    </submittedName>
</protein>
<gene>
    <name evidence="2" type="ORF">BT96DRAFT_443552</name>
</gene>
<feature type="transmembrane region" description="Helical" evidence="1">
    <location>
        <begin position="71"/>
        <end position="89"/>
    </location>
</feature>
<dbReference type="AlphaFoldDB" id="A0A6A4GRQ7"/>
<dbReference type="EMBL" id="ML769760">
    <property type="protein sequence ID" value="KAE9388126.1"/>
    <property type="molecule type" value="Genomic_DNA"/>
</dbReference>
<evidence type="ECO:0000313" key="3">
    <source>
        <dbReference type="Proteomes" id="UP000799118"/>
    </source>
</evidence>
<evidence type="ECO:0000313" key="2">
    <source>
        <dbReference type="EMBL" id="KAE9388126.1"/>
    </source>
</evidence>
<keyword evidence="1" id="KW-0472">Membrane</keyword>
<keyword evidence="1" id="KW-1133">Transmembrane helix</keyword>
<feature type="transmembrane region" description="Helical" evidence="1">
    <location>
        <begin position="20"/>
        <end position="37"/>
    </location>
</feature>
<accession>A0A6A4GRQ7</accession>
<feature type="transmembrane region" description="Helical" evidence="1">
    <location>
        <begin position="44"/>
        <end position="65"/>
    </location>
</feature>